<feature type="compositionally biased region" description="Acidic residues" evidence="2">
    <location>
        <begin position="234"/>
        <end position="272"/>
    </location>
</feature>
<dbReference type="GO" id="GO:0051082">
    <property type="term" value="F:unfolded protein binding"/>
    <property type="evidence" value="ECO:0007669"/>
    <property type="project" value="TreeGrafter"/>
</dbReference>
<feature type="domain" description="Shq1 C-terminal" evidence="3">
    <location>
        <begin position="7"/>
        <end position="178"/>
    </location>
</feature>
<dbReference type="Pfam" id="PF04925">
    <property type="entry name" value="SHQ1"/>
    <property type="match status" value="1"/>
</dbReference>
<dbReference type="InterPro" id="IPR039742">
    <property type="entry name" value="Shq1"/>
</dbReference>
<evidence type="ECO:0000256" key="1">
    <source>
        <dbReference type="ARBA" id="ARBA00005607"/>
    </source>
</evidence>
<dbReference type="InterPro" id="IPR007009">
    <property type="entry name" value="Shq1_C"/>
</dbReference>
<dbReference type="GO" id="GO:0005737">
    <property type="term" value="C:cytoplasm"/>
    <property type="evidence" value="ECO:0007669"/>
    <property type="project" value="TreeGrafter"/>
</dbReference>
<proteinExistence type="inferred from homology"/>
<dbReference type="AlphaFoldDB" id="A0A7S4R7Q1"/>
<sequence length="372" mass="41975">MSSLSTTTTSTYFTEKEHLTLHNILSSTLYTHPPSTYTCTLLLHLLDILYSYTYNHRLTTGEPTVESTRTVIYNSPTLSWLESYNSSSFTEQTDSIIDILKYGTRRMLIYPYIRSYTFITSILCHDVLTIFQNGKMCILKCLLELHSILDNNDVHGYLFNKIWTTHLICWIVNMNNNDDDDGKVLEEFTKELGVVVMNLNVEGGEGEVLDKDSIGLDLLALEEEVFGHEVDDKSAEEEEESSCCSEDSSDEDDTSSSSDSDDEEDSDEDDDAEQQKQHDLSEEEKTLSSMTLPPKQDGAILRSKDLLDDNIGGGFNNTNDNEGSEGMAQSLSSLLLGDDDDEDEQQEIAKQQKQMESTNDNRKKHVLIQEIG</sequence>
<reference evidence="4" key="1">
    <citation type="submission" date="2021-01" db="EMBL/GenBank/DDBJ databases">
        <authorList>
            <person name="Corre E."/>
            <person name="Pelletier E."/>
            <person name="Niang G."/>
            <person name="Scheremetjew M."/>
            <person name="Finn R."/>
            <person name="Kale V."/>
            <person name="Holt S."/>
            <person name="Cochrane G."/>
            <person name="Meng A."/>
            <person name="Brown T."/>
            <person name="Cohen L."/>
        </authorList>
    </citation>
    <scope>NUCLEOTIDE SEQUENCE</scope>
    <source>
        <strain evidence="4">GSO104</strain>
    </source>
</reference>
<feature type="compositionally biased region" description="Polar residues" evidence="2">
    <location>
        <begin position="348"/>
        <end position="358"/>
    </location>
</feature>
<name>A0A7S4R7Q1_9STRA</name>
<dbReference type="EMBL" id="HBNS01016512">
    <property type="protein sequence ID" value="CAE4603997.1"/>
    <property type="molecule type" value="Transcribed_RNA"/>
</dbReference>
<accession>A0A7S4R7Q1</accession>
<dbReference type="GO" id="GO:0005654">
    <property type="term" value="C:nucleoplasm"/>
    <property type="evidence" value="ECO:0007669"/>
    <property type="project" value="TreeGrafter"/>
</dbReference>
<dbReference type="PANTHER" id="PTHR12967:SF0">
    <property type="entry name" value="PROTEIN SHQ1 HOMOLOG"/>
    <property type="match status" value="1"/>
</dbReference>
<gene>
    <name evidence="4" type="ORF">DBRI00130_LOCUS13222</name>
</gene>
<feature type="compositionally biased region" description="Acidic residues" evidence="2">
    <location>
        <begin position="337"/>
        <end position="346"/>
    </location>
</feature>
<organism evidence="4">
    <name type="scientific">Ditylum brightwellii</name>
    <dbReference type="NCBI Taxonomy" id="49249"/>
    <lineage>
        <taxon>Eukaryota</taxon>
        <taxon>Sar</taxon>
        <taxon>Stramenopiles</taxon>
        <taxon>Ochrophyta</taxon>
        <taxon>Bacillariophyta</taxon>
        <taxon>Mediophyceae</taxon>
        <taxon>Lithodesmiophycidae</taxon>
        <taxon>Lithodesmiales</taxon>
        <taxon>Lithodesmiaceae</taxon>
        <taxon>Ditylum</taxon>
    </lineage>
</organism>
<dbReference type="GO" id="GO:0000493">
    <property type="term" value="P:box H/ACA snoRNP assembly"/>
    <property type="evidence" value="ECO:0007669"/>
    <property type="project" value="InterPro"/>
</dbReference>
<comment type="similarity">
    <text evidence="1">Belongs to the SHQ1 family.</text>
</comment>
<evidence type="ECO:0000313" key="4">
    <source>
        <dbReference type="EMBL" id="CAE4603997.1"/>
    </source>
</evidence>
<feature type="region of interest" description="Disordered" evidence="2">
    <location>
        <begin position="228"/>
        <end position="372"/>
    </location>
</feature>
<protein>
    <recommendedName>
        <fullName evidence="3">Shq1 C-terminal domain-containing protein</fullName>
    </recommendedName>
</protein>
<evidence type="ECO:0000259" key="3">
    <source>
        <dbReference type="Pfam" id="PF04925"/>
    </source>
</evidence>
<dbReference type="PANTHER" id="PTHR12967">
    <property type="entry name" value="PROTEIN SHQ1 HOMOLOG"/>
    <property type="match status" value="1"/>
</dbReference>
<evidence type="ECO:0000256" key="2">
    <source>
        <dbReference type="SAM" id="MobiDB-lite"/>
    </source>
</evidence>
<feature type="compositionally biased region" description="Basic and acidic residues" evidence="2">
    <location>
        <begin position="273"/>
        <end position="286"/>
    </location>
</feature>